<dbReference type="HOGENOM" id="CLU_094090_0_0_11"/>
<dbReference type="RefSeq" id="WP_013708591.1">
    <property type="nucleotide sequence ID" value="NC_015389.1"/>
</dbReference>
<keyword evidence="1" id="KW-0472">Membrane</keyword>
<dbReference type="eggNOG" id="COG1122">
    <property type="taxonomic scope" value="Bacteria"/>
</dbReference>
<dbReference type="AlphaFoldDB" id="F2NBN9"/>
<keyword evidence="1" id="KW-1133">Transmembrane helix</keyword>
<keyword evidence="3" id="KW-1185">Reference proteome</keyword>
<proteinExistence type="predicted"/>
<feature type="transmembrane region" description="Helical" evidence="1">
    <location>
        <begin position="104"/>
        <end position="122"/>
    </location>
</feature>
<dbReference type="KEGG" id="cgo:Corgl_0734"/>
<feature type="transmembrane region" description="Helical" evidence="1">
    <location>
        <begin position="30"/>
        <end position="51"/>
    </location>
</feature>
<evidence type="ECO:0000313" key="2">
    <source>
        <dbReference type="EMBL" id="AEB06848.1"/>
    </source>
</evidence>
<dbReference type="OrthoDB" id="3173414at2"/>
<dbReference type="Proteomes" id="UP000006851">
    <property type="component" value="Chromosome"/>
</dbReference>
<dbReference type="STRING" id="700015.Corgl_0734"/>
<gene>
    <name evidence="2" type="ordered locus">Corgl_0734</name>
</gene>
<dbReference type="EMBL" id="CP002628">
    <property type="protein sequence ID" value="AEB06848.1"/>
    <property type="molecule type" value="Genomic_DNA"/>
</dbReference>
<accession>F2NBN9</accession>
<protein>
    <submittedName>
        <fullName evidence="2">Uncharacterized protein</fullName>
    </submittedName>
</protein>
<sequence length="195" mass="20024">MSQSTHVPDPACGPRSVTRIDRGGLDLRSLVLLAALIAAGFILDFTIGKAIGALSGGAINPEFVIAAYCLTILVVRPGIGHALVIGLISAAIIQITTASPLVDFAAESVGAVVMALIVRAGMSSPVKWIIPAGGTFIATAASGVIFMLIKMAIMGFAQNIVLVMLPVVVATAVFNSVLAAALYLPIRFTLKLGDQ</sequence>
<evidence type="ECO:0000256" key="1">
    <source>
        <dbReference type="SAM" id="Phobius"/>
    </source>
</evidence>
<evidence type="ECO:0000313" key="3">
    <source>
        <dbReference type="Proteomes" id="UP000006851"/>
    </source>
</evidence>
<organism evidence="2 3">
    <name type="scientific">Coriobacterium glomerans (strain ATCC 49209 / DSM 20642 / JCM 10262 / PW2)</name>
    <dbReference type="NCBI Taxonomy" id="700015"/>
    <lineage>
        <taxon>Bacteria</taxon>
        <taxon>Bacillati</taxon>
        <taxon>Actinomycetota</taxon>
        <taxon>Coriobacteriia</taxon>
        <taxon>Coriobacteriales</taxon>
        <taxon>Coriobacteriaceae</taxon>
        <taxon>Coriobacterium</taxon>
    </lineage>
</organism>
<feature type="transmembrane region" description="Helical" evidence="1">
    <location>
        <begin position="63"/>
        <end position="92"/>
    </location>
</feature>
<keyword evidence="1" id="KW-0812">Transmembrane</keyword>
<name>F2NBN9_CORGP</name>
<reference evidence="3" key="1">
    <citation type="journal article" date="2013" name="Stand. Genomic Sci.">
        <title>Complete genome sequence of Coriobacterium glomerans type strain (PW2(T)) from the midgut of Pyrrhocoris apterus L. (red soldier bug).</title>
        <authorList>
            <person name="Stackebrandt E."/>
            <person name="Zeytun A."/>
            <person name="Lapidus A."/>
            <person name="Nolan M."/>
            <person name="Lucas S."/>
            <person name="Hammon N."/>
            <person name="Deshpande S."/>
            <person name="Cheng J.F."/>
            <person name="Tapia R."/>
            <person name="Goodwin L.A."/>
            <person name="Pitluck S."/>
            <person name="Liolios K."/>
            <person name="Pagani I."/>
            <person name="Ivanova N."/>
            <person name="Mavromatis K."/>
            <person name="Mikhailova N."/>
            <person name="Huntemann M."/>
            <person name="Pati A."/>
            <person name="Chen A."/>
            <person name="Palaniappan K."/>
            <person name="Chang Y.J."/>
            <person name="Land M."/>
            <person name="Hauser L."/>
            <person name="Rohde M."/>
            <person name="Pukall R."/>
            <person name="Goker M."/>
            <person name="Detter J.C."/>
            <person name="Woyke T."/>
            <person name="Bristow J."/>
            <person name="Eisen J.A."/>
            <person name="Markowitz V."/>
            <person name="Hugenholtz P."/>
            <person name="Kyrpides N.C."/>
            <person name="Klenk H.P."/>
        </authorList>
    </citation>
    <scope>NUCLEOTIDE SEQUENCE</scope>
    <source>
        <strain evidence="3">ATCC 49209 / DSM 20642 / JCM 10262 / PW2</strain>
    </source>
</reference>
<feature type="transmembrane region" description="Helical" evidence="1">
    <location>
        <begin position="161"/>
        <end position="186"/>
    </location>
</feature>
<feature type="transmembrane region" description="Helical" evidence="1">
    <location>
        <begin position="128"/>
        <end position="149"/>
    </location>
</feature>